<dbReference type="InterPro" id="IPR004452">
    <property type="entry name" value="LutB/LldF"/>
</dbReference>
<name>A0A9X7W2T6_9BACL</name>
<dbReference type="InterPro" id="IPR003741">
    <property type="entry name" value="LUD_dom"/>
</dbReference>
<dbReference type="AlphaFoldDB" id="A0A9X7W2T6"/>
<evidence type="ECO:0000256" key="3">
    <source>
        <dbReference type="ARBA" id="ARBA00022723"/>
    </source>
</evidence>
<dbReference type="InterPro" id="IPR024185">
    <property type="entry name" value="FTHF_cligase-like_sf"/>
</dbReference>
<keyword evidence="1" id="KW-0813">Transport</keyword>
<evidence type="ECO:0000256" key="2">
    <source>
        <dbReference type="ARBA" id="ARBA00022485"/>
    </source>
</evidence>
<proteinExistence type="predicted"/>
<dbReference type="PROSITE" id="PS00198">
    <property type="entry name" value="4FE4S_FER_1"/>
    <property type="match status" value="1"/>
</dbReference>
<dbReference type="Proteomes" id="UP000663505">
    <property type="component" value="Chromosome"/>
</dbReference>
<dbReference type="Gene3D" id="1.10.1060.10">
    <property type="entry name" value="Alpha-helical ferredoxin"/>
    <property type="match status" value="1"/>
</dbReference>
<evidence type="ECO:0000256" key="4">
    <source>
        <dbReference type="ARBA" id="ARBA00022737"/>
    </source>
</evidence>
<gene>
    <name evidence="9" type="ORF">JZ786_10260</name>
</gene>
<dbReference type="Pfam" id="PF11870">
    <property type="entry name" value="LutB_C"/>
    <property type="match status" value="1"/>
</dbReference>
<evidence type="ECO:0000259" key="8">
    <source>
        <dbReference type="PROSITE" id="PS51379"/>
    </source>
</evidence>
<keyword evidence="5" id="KW-0249">Electron transport</keyword>
<accession>A0A9X7W2T6</accession>
<dbReference type="PANTHER" id="PTHR47153">
    <property type="entry name" value="LACTATE UTILIZATION PROTEIN B"/>
    <property type="match status" value="1"/>
</dbReference>
<dbReference type="NCBIfam" id="TIGR00273">
    <property type="entry name" value="LutB/LldF family L-lactate oxidation iron-sulfur protein"/>
    <property type="match status" value="1"/>
</dbReference>
<dbReference type="Pfam" id="PF02589">
    <property type="entry name" value="LUD_dom"/>
    <property type="match status" value="1"/>
</dbReference>
<dbReference type="KEGG" id="afx:JZ786_10260"/>
<dbReference type="InterPro" id="IPR017900">
    <property type="entry name" value="4Fe4S_Fe_S_CS"/>
</dbReference>
<dbReference type="InterPro" id="IPR009051">
    <property type="entry name" value="Helical_ferredxn"/>
</dbReference>
<evidence type="ECO:0000256" key="5">
    <source>
        <dbReference type="ARBA" id="ARBA00022982"/>
    </source>
</evidence>
<reference evidence="9 10" key="1">
    <citation type="submission" date="2021-02" db="EMBL/GenBank/DDBJ databases">
        <title>Alicyclobacillus curvatus sp. nov. and Alicyclobacillus mengziensis sp. nov., two acidophilic bacteria isolated from acid mine drainage.</title>
        <authorList>
            <person name="Huang Y."/>
        </authorList>
    </citation>
    <scope>NUCLEOTIDE SEQUENCE [LARGE SCALE GENOMIC DNA]</scope>
    <source>
        <strain evidence="9 10">S30H14</strain>
    </source>
</reference>
<keyword evidence="4" id="KW-0677">Repeat</keyword>
<dbReference type="PANTHER" id="PTHR47153:SF2">
    <property type="entry name" value="LACTATE UTILIZATION PROTEIN B"/>
    <property type="match status" value="1"/>
</dbReference>
<evidence type="ECO:0000313" key="10">
    <source>
        <dbReference type="Proteomes" id="UP000663505"/>
    </source>
</evidence>
<dbReference type="InterPro" id="IPR017896">
    <property type="entry name" value="4Fe4S_Fe-S-bd"/>
</dbReference>
<dbReference type="SUPFAM" id="SSF100950">
    <property type="entry name" value="NagB/RpiA/CoA transferase-like"/>
    <property type="match status" value="1"/>
</dbReference>
<organism evidence="9 10">
    <name type="scientific">Alicyclobacillus mengziensis</name>
    <dbReference type="NCBI Taxonomy" id="2931921"/>
    <lineage>
        <taxon>Bacteria</taxon>
        <taxon>Bacillati</taxon>
        <taxon>Bacillota</taxon>
        <taxon>Bacilli</taxon>
        <taxon>Bacillales</taxon>
        <taxon>Alicyclobacillaceae</taxon>
        <taxon>Alicyclobacillus</taxon>
    </lineage>
</organism>
<sequence length="483" mass="54172">MTSANGSKSSVLHRAKSAMDDEFLRKAVRFTTDRLRNKKLAVTESFGNWETWRERGEQIRTHTIANLDAYLNQFTENLEALGAHVHFAADAAEAVDAVKSVVREKKAKRVVKSKSMVSEEIHINHHLEKDGVAVIETDLGEYIIQLAHETPSHIIIPAIHKNREQIRDLFEGDGGENLSTETRDLTAFARRRLREAFLTADIGITGCNFGIAQTGSIVLFTNEGNADMVMNLPKTHIVIMGMERILPTLKDLEVMAHLLPKSATGQNVITYMSMVTGPRRMADLDGATDMHVIILDNGRSDQLGDEQFQKVLNCIRCGACLNVCPVYRQIGGHAYGSVYPGPIGAVLSPRLYEGEEYRDLPYASSLCGACFEACPVRIPLHDMLVHQRQRQVQQGYRKNAEAMMMNGYRQVFSKPARYKLSIKIARGLQRPFVREGKIQARIGPLVGWTSSRDFPAIPKKSFRDLWPELAQQPVQEAKPHEQD</sequence>
<dbReference type="SUPFAM" id="SSF46548">
    <property type="entry name" value="alpha-helical ferredoxin"/>
    <property type="match status" value="1"/>
</dbReference>
<dbReference type="PROSITE" id="PS51379">
    <property type="entry name" value="4FE4S_FER_2"/>
    <property type="match status" value="1"/>
</dbReference>
<evidence type="ECO:0000256" key="7">
    <source>
        <dbReference type="ARBA" id="ARBA00023014"/>
    </source>
</evidence>
<keyword evidence="7" id="KW-0411">Iron-sulfur</keyword>
<dbReference type="Gene3D" id="3.40.50.10420">
    <property type="entry name" value="NagB/RpiA/CoA transferase-like"/>
    <property type="match status" value="1"/>
</dbReference>
<dbReference type="GO" id="GO:0051539">
    <property type="term" value="F:4 iron, 4 sulfur cluster binding"/>
    <property type="evidence" value="ECO:0007669"/>
    <property type="project" value="UniProtKB-KW"/>
</dbReference>
<dbReference type="RefSeq" id="WP_206658571.1">
    <property type="nucleotide sequence ID" value="NZ_CP071182.1"/>
</dbReference>
<dbReference type="InterPro" id="IPR037171">
    <property type="entry name" value="NagB/RpiA_transferase-like"/>
</dbReference>
<keyword evidence="10" id="KW-1185">Reference proteome</keyword>
<dbReference type="EMBL" id="CP071182">
    <property type="protein sequence ID" value="QSO49260.1"/>
    <property type="molecule type" value="Genomic_DNA"/>
</dbReference>
<dbReference type="Pfam" id="PF13183">
    <property type="entry name" value="Fer4_8"/>
    <property type="match status" value="1"/>
</dbReference>
<evidence type="ECO:0000256" key="6">
    <source>
        <dbReference type="ARBA" id="ARBA00023004"/>
    </source>
</evidence>
<evidence type="ECO:0000256" key="1">
    <source>
        <dbReference type="ARBA" id="ARBA00022448"/>
    </source>
</evidence>
<feature type="domain" description="4Fe-4S ferredoxin-type" evidence="8">
    <location>
        <begin position="304"/>
        <end position="335"/>
    </location>
</feature>
<protein>
    <submittedName>
        <fullName evidence="9">Iron-sulfur cluster-binding protein</fullName>
    </submittedName>
</protein>
<evidence type="ECO:0000313" key="9">
    <source>
        <dbReference type="EMBL" id="QSO49260.1"/>
    </source>
</evidence>
<keyword evidence="3" id="KW-0479">Metal-binding</keyword>
<dbReference type="GO" id="GO:0046872">
    <property type="term" value="F:metal ion binding"/>
    <property type="evidence" value="ECO:0007669"/>
    <property type="project" value="UniProtKB-KW"/>
</dbReference>
<keyword evidence="2" id="KW-0004">4Fe-4S</keyword>
<keyword evidence="6" id="KW-0408">Iron</keyword>
<dbReference type="InterPro" id="IPR024569">
    <property type="entry name" value="LutB_C"/>
</dbReference>
<dbReference type="GO" id="GO:0006089">
    <property type="term" value="P:lactate metabolic process"/>
    <property type="evidence" value="ECO:0007669"/>
    <property type="project" value="InterPro"/>
</dbReference>